<gene>
    <name evidence="2" type="ORF">AVEN_197397_1</name>
    <name evidence="3" type="ORF">AVEN_243084_1</name>
    <name evidence="4" type="ORF">AVEN_266045_1</name>
    <name evidence="5" type="ORF">AVEN_44172_1</name>
</gene>
<accession>A0A4Y2UD97</accession>
<keyword evidence="1" id="KW-1133">Transmembrane helix</keyword>
<reference evidence="3 6" key="1">
    <citation type="journal article" date="2019" name="Sci. Rep.">
        <title>Orb-weaving spider Araneus ventricosus genome elucidates the spidroin gene catalogue.</title>
        <authorList>
            <person name="Kono N."/>
            <person name="Nakamura H."/>
            <person name="Ohtoshi R."/>
            <person name="Moran D.A.P."/>
            <person name="Shinohara A."/>
            <person name="Yoshida Y."/>
            <person name="Fujiwara M."/>
            <person name="Mori M."/>
            <person name="Tomita M."/>
            <person name="Arakawa K."/>
        </authorList>
    </citation>
    <scope>NUCLEOTIDE SEQUENCE [LARGE SCALE GENOMIC DNA]</scope>
</reference>
<keyword evidence="1" id="KW-0472">Membrane</keyword>
<dbReference type="EMBL" id="BGPR01035596">
    <property type="protein sequence ID" value="GBO10493.1"/>
    <property type="molecule type" value="Genomic_DNA"/>
</dbReference>
<keyword evidence="6" id="KW-1185">Reference proteome</keyword>
<evidence type="ECO:0000313" key="6">
    <source>
        <dbReference type="Proteomes" id="UP000499080"/>
    </source>
</evidence>
<evidence type="ECO:0000313" key="2">
    <source>
        <dbReference type="EMBL" id="GBO10490.1"/>
    </source>
</evidence>
<dbReference type="EMBL" id="BGPR01035599">
    <property type="protein sequence ID" value="GBO10518.1"/>
    <property type="molecule type" value="Genomic_DNA"/>
</dbReference>
<sequence length="224" mass="25763">MIDYGSVVYGSARPSYLKRLDYVHHQALKLCLGAFRTSPIPSLYVEAFEPSLSSRRDKLSLSYYFHILSNDNHPLRGTLLSGNNNCLFNACPSCIPHFVLRMHNILPDTFHDVKVHINDFCGHPPWMENNISYINPLRNCTKSDSNNSLLISLFNQHRQFYQSYQPVFTDGSMLAAHFLLMVTSSVINYTLLLLYSLLKLWLFILHSSTSMCMTLENPFYTLIL</sequence>
<name>A0A4Y2UD97_ARAVE</name>
<dbReference type="EMBL" id="BGPR01035595">
    <property type="protein sequence ID" value="GBO10490.1"/>
    <property type="molecule type" value="Genomic_DNA"/>
</dbReference>
<comment type="caution">
    <text evidence="3">The sequence shown here is derived from an EMBL/GenBank/DDBJ whole genome shotgun (WGS) entry which is preliminary data.</text>
</comment>
<proteinExistence type="predicted"/>
<evidence type="ECO:0000313" key="4">
    <source>
        <dbReference type="EMBL" id="GBO10502.1"/>
    </source>
</evidence>
<feature type="transmembrane region" description="Helical" evidence="1">
    <location>
        <begin position="174"/>
        <end position="198"/>
    </location>
</feature>
<keyword evidence="1" id="KW-0812">Transmembrane</keyword>
<evidence type="ECO:0000313" key="3">
    <source>
        <dbReference type="EMBL" id="GBO10493.1"/>
    </source>
</evidence>
<dbReference type="AlphaFoldDB" id="A0A4Y2UD97"/>
<evidence type="ECO:0000256" key="1">
    <source>
        <dbReference type="SAM" id="Phobius"/>
    </source>
</evidence>
<protein>
    <submittedName>
        <fullName evidence="3">Uncharacterized protein</fullName>
    </submittedName>
</protein>
<dbReference type="Proteomes" id="UP000499080">
    <property type="component" value="Unassembled WGS sequence"/>
</dbReference>
<evidence type="ECO:0000313" key="5">
    <source>
        <dbReference type="EMBL" id="GBO10518.1"/>
    </source>
</evidence>
<dbReference type="EMBL" id="BGPR01035597">
    <property type="protein sequence ID" value="GBO10502.1"/>
    <property type="molecule type" value="Genomic_DNA"/>
</dbReference>
<organism evidence="3 6">
    <name type="scientific">Araneus ventricosus</name>
    <name type="common">Orbweaver spider</name>
    <name type="synonym">Epeira ventricosa</name>
    <dbReference type="NCBI Taxonomy" id="182803"/>
    <lineage>
        <taxon>Eukaryota</taxon>
        <taxon>Metazoa</taxon>
        <taxon>Ecdysozoa</taxon>
        <taxon>Arthropoda</taxon>
        <taxon>Chelicerata</taxon>
        <taxon>Arachnida</taxon>
        <taxon>Araneae</taxon>
        <taxon>Araneomorphae</taxon>
        <taxon>Entelegynae</taxon>
        <taxon>Araneoidea</taxon>
        <taxon>Araneidae</taxon>
        <taxon>Araneus</taxon>
    </lineage>
</organism>